<dbReference type="EMBL" id="BAABGT010000034">
    <property type="protein sequence ID" value="GAA4547106.1"/>
    <property type="molecule type" value="Genomic_DNA"/>
</dbReference>
<dbReference type="Pfam" id="PF04539">
    <property type="entry name" value="Sigma70_r3"/>
    <property type="match status" value="1"/>
</dbReference>
<dbReference type="SUPFAM" id="SSF88946">
    <property type="entry name" value="Sigma2 domain of RNA polymerase sigma factors"/>
    <property type="match status" value="1"/>
</dbReference>
<dbReference type="NCBIfam" id="TIGR02937">
    <property type="entry name" value="sigma70-ECF"/>
    <property type="match status" value="1"/>
</dbReference>
<feature type="domain" description="RNA polymerase sigma-70 region 4" evidence="7">
    <location>
        <begin position="205"/>
        <end position="253"/>
    </location>
</feature>
<dbReference type="InterPro" id="IPR036388">
    <property type="entry name" value="WH-like_DNA-bd_sf"/>
</dbReference>
<dbReference type="InterPro" id="IPR013325">
    <property type="entry name" value="RNA_pol_sigma_r2"/>
</dbReference>
<evidence type="ECO:0000313" key="8">
    <source>
        <dbReference type="EMBL" id="GAA4547106.1"/>
    </source>
</evidence>
<dbReference type="PANTHER" id="PTHR30385:SF4">
    <property type="entry name" value="RNA POLYMERASE SIGMA-E FACTOR"/>
    <property type="match status" value="1"/>
</dbReference>
<dbReference type="Gene3D" id="1.10.1740.10">
    <property type="match status" value="1"/>
</dbReference>
<dbReference type="SUPFAM" id="SSF88659">
    <property type="entry name" value="Sigma3 and sigma4 domains of RNA polymerase sigma factors"/>
    <property type="match status" value="2"/>
</dbReference>
<feature type="domain" description="RNA polymerase sigma-70 region 2" evidence="6">
    <location>
        <begin position="40"/>
        <end position="110"/>
    </location>
</feature>
<protein>
    <submittedName>
        <fullName evidence="8">SigB/SigF/SigG family RNA polymerase sigma factor</fullName>
    </submittedName>
</protein>
<dbReference type="CDD" id="cd06171">
    <property type="entry name" value="Sigma70_r4"/>
    <property type="match status" value="1"/>
</dbReference>
<dbReference type="InterPro" id="IPR007630">
    <property type="entry name" value="RNA_pol_sigma70_r4"/>
</dbReference>
<evidence type="ECO:0000313" key="9">
    <source>
        <dbReference type="Proteomes" id="UP001501598"/>
    </source>
</evidence>
<feature type="domain" description="RNA polymerase sigma-70 region 3" evidence="5">
    <location>
        <begin position="125"/>
        <end position="178"/>
    </location>
</feature>
<dbReference type="InterPro" id="IPR000943">
    <property type="entry name" value="RNA_pol_sigma70"/>
</dbReference>
<organism evidence="8 9">
    <name type="scientific">Pseudonocardia xishanensis</name>
    <dbReference type="NCBI Taxonomy" id="630995"/>
    <lineage>
        <taxon>Bacteria</taxon>
        <taxon>Bacillati</taxon>
        <taxon>Actinomycetota</taxon>
        <taxon>Actinomycetes</taxon>
        <taxon>Pseudonocardiales</taxon>
        <taxon>Pseudonocardiaceae</taxon>
        <taxon>Pseudonocardia</taxon>
    </lineage>
</organism>
<evidence type="ECO:0000256" key="1">
    <source>
        <dbReference type="ARBA" id="ARBA00023015"/>
    </source>
</evidence>
<keyword evidence="9" id="KW-1185">Reference proteome</keyword>
<dbReference type="RefSeq" id="WP_345417962.1">
    <property type="nucleotide sequence ID" value="NZ_BAABGT010000034.1"/>
</dbReference>
<dbReference type="InterPro" id="IPR013324">
    <property type="entry name" value="RNA_pol_sigma_r3/r4-like"/>
</dbReference>
<dbReference type="PRINTS" id="PR00046">
    <property type="entry name" value="SIGMA70FCT"/>
</dbReference>
<evidence type="ECO:0000256" key="2">
    <source>
        <dbReference type="ARBA" id="ARBA00023082"/>
    </source>
</evidence>
<dbReference type="PANTHER" id="PTHR30385">
    <property type="entry name" value="SIGMA FACTOR F FLAGELLAR"/>
    <property type="match status" value="1"/>
</dbReference>
<dbReference type="InterPro" id="IPR014284">
    <property type="entry name" value="RNA_pol_sigma-70_dom"/>
</dbReference>
<dbReference type="Pfam" id="PF04545">
    <property type="entry name" value="Sigma70_r4"/>
    <property type="match status" value="1"/>
</dbReference>
<evidence type="ECO:0000259" key="5">
    <source>
        <dbReference type="Pfam" id="PF04539"/>
    </source>
</evidence>
<name>A0ABP8RSX6_9PSEU</name>
<dbReference type="Pfam" id="PF04542">
    <property type="entry name" value="Sigma70_r2"/>
    <property type="match status" value="1"/>
</dbReference>
<evidence type="ECO:0000256" key="3">
    <source>
        <dbReference type="ARBA" id="ARBA00023125"/>
    </source>
</evidence>
<accession>A0ABP8RSX6</accession>
<dbReference type="Gene3D" id="1.10.10.10">
    <property type="entry name" value="Winged helix-like DNA-binding domain superfamily/Winged helix DNA-binding domain"/>
    <property type="match status" value="2"/>
</dbReference>
<keyword evidence="1" id="KW-0805">Transcription regulation</keyword>
<gene>
    <name evidence="8" type="ORF">GCM10023175_30730</name>
</gene>
<evidence type="ECO:0000256" key="4">
    <source>
        <dbReference type="ARBA" id="ARBA00023163"/>
    </source>
</evidence>
<evidence type="ECO:0000259" key="7">
    <source>
        <dbReference type="Pfam" id="PF04545"/>
    </source>
</evidence>
<comment type="caution">
    <text evidence="8">The sequence shown here is derived from an EMBL/GenBank/DDBJ whole genome shotgun (WGS) entry which is preliminary data.</text>
</comment>
<dbReference type="InterPro" id="IPR007627">
    <property type="entry name" value="RNA_pol_sigma70_r2"/>
</dbReference>
<reference evidence="9" key="1">
    <citation type="journal article" date="2019" name="Int. J. Syst. Evol. Microbiol.">
        <title>The Global Catalogue of Microorganisms (GCM) 10K type strain sequencing project: providing services to taxonomists for standard genome sequencing and annotation.</title>
        <authorList>
            <consortium name="The Broad Institute Genomics Platform"/>
            <consortium name="The Broad Institute Genome Sequencing Center for Infectious Disease"/>
            <person name="Wu L."/>
            <person name="Ma J."/>
        </authorList>
    </citation>
    <scope>NUCLEOTIDE SEQUENCE [LARGE SCALE GENOMIC DNA]</scope>
    <source>
        <strain evidence="9">JCM 17906</strain>
    </source>
</reference>
<keyword evidence="4" id="KW-0804">Transcription</keyword>
<proteinExistence type="predicted"/>
<dbReference type="Proteomes" id="UP001501598">
    <property type="component" value="Unassembled WGS sequence"/>
</dbReference>
<dbReference type="InterPro" id="IPR007624">
    <property type="entry name" value="RNA_pol_sigma70_r3"/>
</dbReference>
<keyword evidence="3" id="KW-0238">DNA-binding</keyword>
<sequence>MPVLAPHPSDEYAEMMPVLERFAGLPAEDPERARLRDELVVGYLPVVQNLARRHGRGYPGGMEDLVEAGTIALITAVDRWDPERARGDFLSYLVPCVRGEMLRYFRDRTWSMRVPRRLKDLSVGIRRATGPLSQKLGRAPKPSELAEHLDAEVEEIIAALDAQSNQHAGTLDGGDDPDEQSPAARLGAVDGRLDLVEFREDLRPLLDRLPPREREILLLRFFDEMTQTKIAERMGISQMHVSRLLARTLAELRRGLAGET</sequence>
<evidence type="ECO:0000259" key="6">
    <source>
        <dbReference type="Pfam" id="PF04542"/>
    </source>
</evidence>
<keyword evidence="2" id="KW-0731">Sigma factor</keyword>